<feature type="region of interest" description="Disordered" evidence="1">
    <location>
        <begin position="173"/>
        <end position="226"/>
    </location>
</feature>
<organism evidence="3 4">
    <name type="scientific">Symbiodinium natans</name>
    <dbReference type="NCBI Taxonomy" id="878477"/>
    <lineage>
        <taxon>Eukaryota</taxon>
        <taxon>Sar</taxon>
        <taxon>Alveolata</taxon>
        <taxon>Dinophyceae</taxon>
        <taxon>Suessiales</taxon>
        <taxon>Symbiodiniaceae</taxon>
        <taxon>Symbiodinium</taxon>
    </lineage>
</organism>
<evidence type="ECO:0000256" key="1">
    <source>
        <dbReference type="SAM" id="MobiDB-lite"/>
    </source>
</evidence>
<keyword evidence="4" id="KW-1185">Reference proteome</keyword>
<feature type="signal peptide" evidence="2">
    <location>
        <begin position="1"/>
        <end position="27"/>
    </location>
</feature>
<dbReference type="CDD" id="cd00257">
    <property type="entry name" value="beta-trefoil_FSCN-like"/>
    <property type="match status" value="2"/>
</dbReference>
<comment type="caution">
    <text evidence="3">The sequence shown here is derived from an EMBL/GenBank/DDBJ whole genome shotgun (WGS) entry which is preliminary data.</text>
</comment>
<evidence type="ECO:0000313" key="4">
    <source>
        <dbReference type="Proteomes" id="UP000604046"/>
    </source>
</evidence>
<evidence type="ECO:0000313" key="3">
    <source>
        <dbReference type="EMBL" id="CAE7560007.1"/>
    </source>
</evidence>
<dbReference type="Proteomes" id="UP000604046">
    <property type="component" value="Unassembled WGS sequence"/>
</dbReference>
<feature type="compositionally biased region" description="Basic and acidic residues" evidence="1">
    <location>
        <begin position="179"/>
        <end position="208"/>
    </location>
</feature>
<reference evidence="3" key="1">
    <citation type="submission" date="2021-02" db="EMBL/GenBank/DDBJ databases">
        <authorList>
            <person name="Dougan E. K."/>
            <person name="Rhodes N."/>
            <person name="Thang M."/>
            <person name="Chan C."/>
        </authorList>
    </citation>
    <scope>NUCLEOTIDE SEQUENCE</scope>
</reference>
<accession>A0A812U2H2</accession>
<evidence type="ECO:0000256" key="2">
    <source>
        <dbReference type="SAM" id="SignalP"/>
    </source>
</evidence>
<dbReference type="AlphaFoldDB" id="A0A812U2H2"/>
<sequence length="1190" mass="132184">MSMMWPNFSRTVGSLILIFGASPFALASLSGPAGQECQGHHCPVTAPSLLAVKAELGHVPFDLTEGNNASNNTNASIEESILKNLEHDFEEATNMPDLDNTTNASGRHGFGQLGANLEFLMLKVAQLETIVELQQVELHSLSEWKRSQTAQTAQAKETEVVGTQKATEVLKKVLHKHSQQREKREFHREKPQGPQKEASRRAEAKEAQARLLQRAKASQRGNATAGDLDAAVSSKIPFVDDAIDFGSGVYTSGTGLIGDALGDAYESATDQVAFVANTVIDSVEMAVDILVRGFSDWTAGCDENRFPSMSVDSHGLDVDWGRQKCWVRLMGQKLTLFDFNFGTTDLDWPEPLKTVVDMGLQPVKTMISMGKEMISCTSFDDPKELIKCFGFKLIEMVPPLSTLNHLSNMLTDFIEVFAQIAATVVKQVLDDSQSLIQRASQSKFPAAGDAPVIHHSGKNLMIKTHSQHPKKRTRSKLPRHEMSAVQVQAKGDGDDGGMAGVINFAVHDQEGNYATKLITQFNGKETDTSSCLAFAPKSKHGSNNQATKADWQVDNEGDFIQLEPWAVPCDNSWMKDHWNKWQGYSFYSWEMSIEKCVTVSFSLSAQPVLAFVGGLEFDLMPAPLASLDTTVCWPDKQPGGVDLSVLRTEIRSGGILLFSRTLRLTKRFGSGTDFTNSNTFGAHETWRNPIGIATGQHSVEDDRTLEPMDRSLLQSNRTEKANSSEATQSSLVWETDIEELHLASINYGQDLHIKKTSEHRGREAFSTLQQKAAQSDFFQLFSFKNPGTVSFEIQGLLENNKLELGMKVNMGPFSSPERRIHLLDIVDQFSLVLTAMPFVSAETKAKAILALRGFTDNDVGQVAAAVLPPTFRPGSTIALYSHKWRRYLGMNDEPDMEGSLNKEFEDEFPSDWTWERFTVVDGGQGKIALHSSAHNRFVQMGENGDMTATSVMAASELPSTWQSIRFTVVYVGDGEIGLHNYLRNRYIRLRPNRGCDASPERSADGLPESWVSERFRLRELQPYLKPGTIVALHNAKWNRFLRMNDADMDRSGERDAHDLPADWEWERFLVVDAWNGQVALQSVKWKRFVNMDGSDVGTSARRDLGTLLRHHAPFSGFAVVYAGNGEIALHHTRENRFIRMNSGGVDATGSKQAQDLPSSWTQERFRVVVLYDPDTSSESSGDSSWSFQTR</sequence>
<gene>
    <name evidence="3" type="ORF">SNAT2548_LOCUS31565</name>
</gene>
<proteinExistence type="predicted"/>
<name>A0A812U2H2_9DINO</name>
<dbReference type="Gene3D" id="2.80.10.50">
    <property type="match status" value="2"/>
</dbReference>
<feature type="chain" id="PRO_5032714953" evidence="2">
    <location>
        <begin position="28"/>
        <end position="1190"/>
    </location>
</feature>
<dbReference type="OrthoDB" id="413639at2759"/>
<dbReference type="EMBL" id="CAJNDS010002664">
    <property type="protein sequence ID" value="CAE7560007.1"/>
    <property type="molecule type" value="Genomic_DNA"/>
</dbReference>
<keyword evidence="2" id="KW-0732">Signal</keyword>
<protein>
    <submittedName>
        <fullName evidence="3">Uncharacterized protein</fullName>
    </submittedName>
</protein>